<dbReference type="Pfam" id="PF00685">
    <property type="entry name" value="Sulfotransfer_1"/>
    <property type="match status" value="1"/>
</dbReference>
<dbReference type="AlphaFoldDB" id="A0A7W9ZKT4"/>
<sequence length="294" mass="31907">MADGAAIGWIVSYPKSGNTWLRLMLLGLIGGGQPIDINGLGNEVGTASQSEFDELLVVPSGELFPDERIAAQPALNRAIAAETGEGLILRKVHDRYWHVPGGEAVFPSSVSRGAVYLVRDPRDVAVSFAHHRGTTPDETIATMADPAATLSAAGDRHRKHLAQPLGTWSGHVLSWLNQRDIPVLLLRYEDLLADPAWSLRLVADHLRIAHDSASVARVVDATRFGRLQAQEQVQGFRERQAGSTAPFFRQGRAGSWRGVLAQAQAARILADHGPVMRWLGYDCGDSGTDPERYA</sequence>
<reference evidence="4 5" key="1">
    <citation type="submission" date="2020-08" db="EMBL/GenBank/DDBJ databases">
        <title>Genomic Encyclopedia of Type Strains, Phase IV (KMG-IV): sequencing the most valuable type-strain genomes for metagenomic binning, comparative biology and taxonomic classification.</title>
        <authorList>
            <person name="Goeker M."/>
        </authorList>
    </citation>
    <scope>NUCLEOTIDE SEQUENCE [LARGE SCALE GENOMIC DNA]</scope>
    <source>
        <strain evidence="4 5">DSM 11590</strain>
    </source>
</reference>
<name>A0A7W9ZKT4_NOVIT</name>
<dbReference type="Gene3D" id="3.40.50.300">
    <property type="entry name" value="P-loop containing nucleotide triphosphate hydrolases"/>
    <property type="match status" value="1"/>
</dbReference>
<evidence type="ECO:0000256" key="1">
    <source>
        <dbReference type="ARBA" id="ARBA00005771"/>
    </source>
</evidence>
<keyword evidence="2" id="KW-0808">Transferase</keyword>
<dbReference type="Proteomes" id="UP000544872">
    <property type="component" value="Unassembled WGS sequence"/>
</dbReference>
<comment type="similarity">
    <text evidence="1">Belongs to the sulfotransferase 1 family.</text>
</comment>
<dbReference type="EMBL" id="JACIIX010000021">
    <property type="protein sequence ID" value="MBB6212337.1"/>
    <property type="molecule type" value="Genomic_DNA"/>
</dbReference>
<evidence type="ECO:0000313" key="5">
    <source>
        <dbReference type="Proteomes" id="UP000544872"/>
    </source>
</evidence>
<feature type="domain" description="Sulfotransferase" evidence="3">
    <location>
        <begin position="115"/>
        <end position="268"/>
    </location>
</feature>
<organism evidence="4 5">
    <name type="scientific">Novispirillum itersonii</name>
    <name type="common">Aquaspirillum itersonii</name>
    <dbReference type="NCBI Taxonomy" id="189"/>
    <lineage>
        <taxon>Bacteria</taxon>
        <taxon>Pseudomonadati</taxon>
        <taxon>Pseudomonadota</taxon>
        <taxon>Alphaproteobacteria</taxon>
        <taxon>Rhodospirillales</taxon>
        <taxon>Novispirillaceae</taxon>
        <taxon>Novispirillum</taxon>
    </lineage>
</organism>
<proteinExistence type="inferred from homology"/>
<dbReference type="PANTHER" id="PTHR11783">
    <property type="entry name" value="SULFOTRANSFERASE SULT"/>
    <property type="match status" value="1"/>
</dbReference>
<keyword evidence="5" id="KW-1185">Reference proteome</keyword>
<evidence type="ECO:0000313" key="4">
    <source>
        <dbReference type="EMBL" id="MBB6212337.1"/>
    </source>
</evidence>
<protein>
    <recommendedName>
        <fullName evidence="3">Sulfotransferase domain-containing protein</fullName>
    </recommendedName>
</protein>
<comment type="caution">
    <text evidence="4">The sequence shown here is derived from an EMBL/GenBank/DDBJ whole genome shotgun (WGS) entry which is preliminary data.</text>
</comment>
<evidence type="ECO:0000256" key="2">
    <source>
        <dbReference type="ARBA" id="ARBA00022679"/>
    </source>
</evidence>
<evidence type="ECO:0000259" key="3">
    <source>
        <dbReference type="Pfam" id="PF00685"/>
    </source>
</evidence>
<dbReference type="RefSeq" id="WP_184266143.1">
    <property type="nucleotide sequence ID" value="NZ_JACIIX010000021.1"/>
</dbReference>
<dbReference type="GO" id="GO:0008146">
    <property type="term" value="F:sulfotransferase activity"/>
    <property type="evidence" value="ECO:0007669"/>
    <property type="project" value="InterPro"/>
</dbReference>
<dbReference type="InterPro" id="IPR027417">
    <property type="entry name" value="P-loop_NTPase"/>
</dbReference>
<dbReference type="InterPro" id="IPR000863">
    <property type="entry name" value="Sulfotransferase_dom"/>
</dbReference>
<dbReference type="SUPFAM" id="SSF52540">
    <property type="entry name" value="P-loop containing nucleoside triphosphate hydrolases"/>
    <property type="match status" value="1"/>
</dbReference>
<gene>
    <name evidence="4" type="ORF">FHS48_003787</name>
</gene>
<accession>A0A7W9ZKT4</accession>